<dbReference type="Gene3D" id="3.40.50.2000">
    <property type="entry name" value="Glycogen Phosphorylase B"/>
    <property type="match status" value="2"/>
</dbReference>
<dbReference type="EMBL" id="SLXL01000001">
    <property type="protein sequence ID" value="TCP27253.1"/>
    <property type="molecule type" value="Genomic_DNA"/>
</dbReference>
<organism evidence="2 3">
    <name type="scientific">Rhodovulum adriaticum</name>
    <name type="common">Rhodopseudomonas adriatica</name>
    <dbReference type="NCBI Taxonomy" id="35804"/>
    <lineage>
        <taxon>Bacteria</taxon>
        <taxon>Pseudomonadati</taxon>
        <taxon>Pseudomonadota</taxon>
        <taxon>Alphaproteobacteria</taxon>
        <taxon>Rhodobacterales</taxon>
        <taxon>Paracoccaceae</taxon>
        <taxon>Rhodovulum</taxon>
    </lineage>
</organism>
<evidence type="ECO:0000313" key="3">
    <source>
        <dbReference type="Proteomes" id="UP000295733"/>
    </source>
</evidence>
<dbReference type="SUPFAM" id="SSF53756">
    <property type="entry name" value="UDP-Glycosyltransferase/glycogen phosphorylase"/>
    <property type="match status" value="1"/>
</dbReference>
<name>A0A4R2NYA9_RHOAD</name>
<dbReference type="PANTHER" id="PTHR12526">
    <property type="entry name" value="GLYCOSYLTRANSFERASE"/>
    <property type="match status" value="1"/>
</dbReference>
<evidence type="ECO:0000259" key="1">
    <source>
        <dbReference type="Pfam" id="PF13579"/>
    </source>
</evidence>
<proteinExistence type="predicted"/>
<comment type="caution">
    <text evidence="2">The sequence shown here is derived from an EMBL/GenBank/DDBJ whole genome shotgun (WGS) entry which is preliminary data.</text>
</comment>
<protein>
    <submittedName>
        <fullName evidence="2">Glycosyltransferase involved in cell wall biosynthesis</fullName>
    </submittedName>
</protein>
<dbReference type="AlphaFoldDB" id="A0A4R2NYA9"/>
<dbReference type="CDD" id="cd03808">
    <property type="entry name" value="GT4_CapM-like"/>
    <property type="match status" value="1"/>
</dbReference>
<sequence length="377" mass="41047">MTVPAPLHLMITVNAAWNLVNFRRGLIAALLADGHRVTVLAPPDEATATLSAMGCRVVPLRMDRKGLSPLRDAGLMLRFWRHMGRERPDAVLSYTIKNNIFGALAARLRGIPFVPNVTGLGTAFLSGRALQRLVETLYRTAFAGVPVVFFQNGDDRALFLDRNLLRSEQARLLPGSGIDTGRFAPAPLPGTAPEAPVFLMIARVLRDKGVEEYVQAARRIRADWPGARFRLLGPLGAENRTAIPRETVEAWQAEGAIDYLGAVPDVRPVIAAADCIVLPSYREGMPRTLLEAAAMARPVIATDVPGCRDALVDGETGFLCAVRDGDSLARACARFIALTPQERAAMGTAGRTRIERDFDERHVIAAYREVLARIAGR</sequence>
<keyword evidence="3" id="KW-1185">Reference proteome</keyword>
<dbReference type="RefSeq" id="WP_132598475.1">
    <property type="nucleotide sequence ID" value="NZ_NRRP01000001.1"/>
</dbReference>
<dbReference type="Pfam" id="PF13579">
    <property type="entry name" value="Glyco_trans_4_4"/>
    <property type="match status" value="1"/>
</dbReference>
<dbReference type="Pfam" id="PF13692">
    <property type="entry name" value="Glyco_trans_1_4"/>
    <property type="match status" value="1"/>
</dbReference>
<dbReference type="OrthoDB" id="9790710at2"/>
<gene>
    <name evidence="2" type="ORF">EV656_101156</name>
</gene>
<accession>A0A4R2NYA9</accession>
<dbReference type="Proteomes" id="UP000295733">
    <property type="component" value="Unassembled WGS sequence"/>
</dbReference>
<reference evidence="2 3" key="1">
    <citation type="submission" date="2019-03" db="EMBL/GenBank/DDBJ databases">
        <title>Genomic Encyclopedia of Type Strains, Phase IV (KMG-IV): sequencing the most valuable type-strain genomes for metagenomic binning, comparative biology and taxonomic classification.</title>
        <authorList>
            <person name="Goeker M."/>
        </authorList>
    </citation>
    <scope>NUCLEOTIDE SEQUENCE [LARGE SCALE GENOMIC DNA]</scope>
    <source>
        <strain evidence="2 3">DSM 2781</strain>
    </source>
</reference>
<dbReference type="PANTHER" id="PTHR12526:SF638">
    <property type="entry name" value="SPORE COAT PROTEIN SA"/>
    <property type="match status" value="1"/>
</dbReference>
<evidence type="ECO:0000313" key="2">
    <source>
        <dbReference type="EMBL" id="TCP27253.1"/>
    </source>
</evidence>
<keyword evidence="2" id="KW-0808">Transferase</keyword>
<feature type="domain" description="Glycosyltransferase subfamily 4-like N-terminal" evidence="1">
    <location>
        <begin position="24"/>
        <end position="174"/>
    </location>
</feature>
<dbReference type="GO" id="GO:0016757">
    <property type="term" value="F:glycosyltransferase activity"/>
    <property type="evidence" value="ECO:0007669"/>
    <property type="project" value="UniProtKB-ARBA"/>
</dbReference>
<dbReference type="InterPro" id="IPR028098">
    <property type="entry name" value="Glyco_trans_4-like_N"/>
</dbReference>